<dbReference type="PANTHER" id="PTHR19853">
    <property type="entry name" value="WD REPEAT CONTAINING PROTEIN 3 WDR3"/>
    <property type="match status" value="1"/>
</dbReference>
<dbReference type="SUPFAM" id="SSF69322">
    <property type="entry name" value="Tricorn protease domain 2"/>
    <property type="match status" value="1"/>
</dbReference>
<dbReference type="GO" id="GO:0005813">
    <property type="term" value="C:centrosome"/>
    <property type="evidence" value="ECO:0007669"/>
    <property type="project" value="UniProtKB-SubCell"/>
</dbReference>
<dbReference type="InterPro" id="IPR015943">
    <property type="entry name" value="WD40/YVTN_repeat-like_dom_sf"/>
</dbReference>
<dbReference type="Pfam" id="PF00566">
    <property type="entry name" value="RabGAP-TBC"/>
    <property type="match status" value="1"/>
</dbReference>
<comment type="subcellular location">
    <subcellularLocation>
        <location evidence="1">Cell projection</location>
        <location evidence="1">Cilium</location>
    </subcellularLocation>
    <subcellularLocation>
        <location evidence="2">Cytoplasm</location>
        <location evidence="2">Cytoskeleton</location>
        <location evidence="2">Microtubule organizing center</location>
        <location evidence="2">Centrosome</location>
    </subcellularLocation>
</comment>
<evidence type="ECO:0000256" key="8">
    <source>
        <dbReference type="ARBA" id="ARBA00023273"/>
    </source>
</evidence>
<evidence type="ECO:0000313" key="13">
    <source>
        <dbReference type="RefSeq" id="XP_034104497.1"/>
    </source>
</evidence>
<sequence length="1036" mass="120803">MEKIASNNNPPLENISLASAIYDDENQEEQEDEGTLYDAEEWDLISEMEFSTENDSESEEFEENFTEHFQPSVAPSVASHADLPMHKYPFKLQHNETGNILTVHHTIKNVDKQLRVRIAACCFNGMSNKLLVIDRRGNIYVFDFVIKRYWRLTIRVPQATVVHASPLHHSEYIVGNEKGHVLVINVEKSIISRDNEVGTAAVNQITWGNRVQSSSISNMLMRLGSDAALLNLRNLRVSHRLEFDQSRHTLKLAGYIPNSEQFFTCFTNDSLSVWSAHSQEATQITLPIKARDRKLRLLRNQKAIPEIALRGDDEDDINSIDDLEFDCEEENFADGTLLNYSFTPNGNKLCFTTIDGYLLLLSSASFEVDKLFRMRDFVLKQIEVLPQPKERILFGITARGQAVMLDLENTDQKLIVQHSNGLSLNVSRDGKLLSVLSKCGEVNVWSTCRLFNALQSKTQSIAQLRAVLKQPKLPGHVSGPMNQELRQLLKRDRLEAMLREFGCYPEKYRFIIWSSLLQLPCNGVQYQALLKLGEPPIVKRNARGLRIKGDAQRRGVIRAWSCLAHWCKVFGYAEFMPHLVFPFVKHLLKNGLVVFELMATLLLNHLQLCFEFYPLPPENYLAMCANVLQCNDEQLSKFYQALEVHAKDYAWSLLTNAFAEVLEEQQWLALWDNIITEPQYFIIFVIVAYNLLQRELILRLPDKEAVLRFFHEQNPIDVTKLVGRARKLMNKCPPQVHPRRFMPPFAPIPKGVYPKFLKYPSNWIAEKEEQTLELQKQHQEIDARIRHLELEELQMMDRLQNGLKQEEHTRRVKEMEKLYQETIQREEERISCHRKMLLTYQLEVRQRKSEVMTQLQEAEQRRKVLEMEKDIDMLMHRIERERRRHTQEMQFAEDEIRNQELELLAQRYYSDTAGAPLAQKYYDNIQKMCQERDELQRNLREMTMEHLDKPSRSRRSPAPEEPHLTAIERSIQEIQKEFSDILNSGSKQFKKNNLRLSFSHIFGDITFKNKYSKTNCNIAITAYTTMCITNLYIYKL</sequence>
<feature type="region of interest" description="Disordered" evidence="10">
    <location>
        <begin position="1"/>
        <end position="37"/>
    </location>
</feature>
<dbReference type="Proteomes" id="UP000515160">
    <property type="component" value="Chromosome 3"/>
</dbReference>
<evidence type="ECO:0000256" key="4">
    <source>
        <dbReference type="ARBA" id="ARBA00022574"/>
    </source>
</evidence>
<organism evidence="12 13">
    <name type="scientific">Drosophila albomicans</name>
    <name type="common">Fruit fly</name>
    <dbReference type="NCBI Taxonomy" id="7291"/>
    <lineage>
        <taxon>Eukaryota</taxon>
        <taxon>Metazoa</taxon>
        <taxon>Ecdysozoa</taxon>
        <taxon>Arthropoda</taxon>
        <taxon>Hexapoda</taxon>
        <taxon>Insecta</taxon>
        <taxon>Pterygota</taxon>
        <taxon>Neoptera</taxon>
        <taxon>Endopterygota</taxon>
        <taxon>Diptera</taxon>
        <taxon>Brachycera</taxon>
        <taxon>Muscomorpha</taxon>
        <taxon>Ephydroidea</taxon>
        <taxon>Drosophilidae</taxon>
        <taxon>Drosophila</taxon>
    </lineage>
</organism>
<evidence type="ECO:0000256" key="3">
    <source>
        <dbReference type="ARBA" id="ARBA00022490"/>
    </source>
</evidence>
<dbReference type="RefSeq" id="XP_034104497.1">
    <property type="nucleotide sequence ID" value="XM_034248606.2"/>
</dbReference>
<evidence type="ECO:0000256" key="2">
    <source>
        <dbReference type="ARBA" id="ARBA00004300"/>
    </source>
</evidence>
<dbReference type="OrthoDB" id="5578278at2759"/>
<dbReference type="PANTHER" id="PTHR19853:SF1">
    <property type="entry name" value="TBC1 DOMAIN FAMILY MEMBER 31"/>
    <property type="match status" value="1"/>
</dbReference>
<keyword evidence="4" id="KW-0853">WD repeat</keyword>
<dbReference type="InterPro" id="IPR035969">
    <property type="entry name" value="Rab-GAP_TBC_sf"/>
</dbReference>
<evidence type="ECO:0000256" key="7">
    <source>
        <dbReference type="ARBA" id="ARBA00023212"/>
    </source>
</evidence>
<dbReference type="Gene3D" id="1.10.472.80">
    <property type="entry name" value="Ypt/Rab-GAP domain of gyp1p, domain 3"/>
    <property type="match status" value="1"/>
</dbReference>
<evidence type="ECO:0000256" key="5">
    <source>
        <dbReference type="ARBA" id="ARBA00022737"/>
    </source>
</evidence>
<dbReference type="SUPFAM" id="SSF47923">
    <property type="entry name" value="Ypt/Rab-GAP domain of gyp1p"/>
    <property type="match status" value="1"/>
</dbReference>
<feature type="compositionally biased region" description="Acidic residues" evidence="10">
    <location>
        <begin position="22"/>
        <end position="37"/>
    </location>
</feature>
<proteinExistence type="predicted"/>
<accession>A0A6P8Y7X0</accession>
<keyword evidence="6 9" id="KW-0175">Coiled coil</keyword>
<reference evidence="13" key="1">
    <citation type="submission" date="2025-08" db="UniProtKB">
        <authorList>
            <consortium name="RefSeq"/>
        </authorList>
    </citation>
    <scope>IDENTIFICATION</scope>
    <source>
        <strain evidence="13">15112-1751.03</strain>
        <tissue evidence="13">Whole Adult</tissue>
    </source>
</reference>
<dbReference type="AlphaFoldDB" id="A0A6P8Y7X0"/>
<evidence type="ECO:0000256" key="10">
    <source>
        <dbReference type="SAM" id="MobiDB-lite"/>
    </source>
</evidence>
<protein>
    <submittedName>
        <fullName evidence="13">TBC1 domain family member 31 isoform X1</fullName>
    </submittedName>
</protein>
<keyword evidence="8" id="KW-0966">Cell projection</keyword>
<dbReference type="Gene3D" id="2.130.10.10">
    <property type="entry name" value="YVTN repeat-like/Quinoprotein amine dehydrogenase"/>
    <property type="match status" value="1"/>
</dbReference>
<keyword evidence="5" id="KW-0677">Repeat</keyword>
<evidence type="ECO:0000256" key="6">
    <source>
        <dbReference type="ARBA" id="ARBA00023054"/>
    </source>
</evidence>
<dbReference type="InterPro" id="IPR000195">
    <property type="entry name" value="Rab-GAP-TBC_dom"/>
</dbReference>
<dbReference type="InterPro" id="IPR051570">
    <property type="entry name" value="TBC1_cilium_biogenesis"/>
</dbReference>
<dbReference type="GO" id="GO:0060271">
    <property type="term" value="P:cilium assembly"/>
    <property type="evidence" value="ECO:0007669"/>
    <property type="project" value="TreeGrafter"/>
</dbReference>
<name>A0A6P8Y7X0_DROAB</name>
<evidence type="ECO:0000259" key="11">
    <source>
        <dbReference type="Pfam" id="PF00566"/>
    </source>
</evidence>
<gene>
    <name evidence="13" type="primary">LOC117568174</name>
</gene>
<keyword evidence="12" id="KW-1185">Reference proteome</keyword>
<dbReference type="GeneID" id="117568174"/>
<feature type="domain" description="Rab-GAP TBC" evidence="11">
    <location>
        <begin position="562"/>
        <end position="689"/>
    </location>
</feature>
<feature type="compositionally biased region" description="Polar residues" evidence="10">
    <location>
        <begin position="1"/>
        <end position="11"/>
    </location>
</feature>
<keyword evidence="7" id="KW-0206">Cytoskeleton</keyword>
<evidence type="ECO:0000256" key="9">
    <source>
        <dbReference type="SAM" id="Coils"/>
    </source>
</evidence>
<evidence type="ECO:0000256" key="1">
    <source>
        <dbReference type="ARBA" id="ARBA00004138"/>
    </source>
</evidence>
<dbReference type="GO" id="GO:0036064">
    <property type="term" value="C:ciliary basal body"/>
    <property type="evidence" value="ECO:0007669"/>
    <property type="project" value="TreeGrafter"/>
</dbReference>
<feature type="coiled-coil region" evidence="9">
    <location>
        <begin position="764"/>
        <end position="945"/>
    </location>
</feature>
<evidence type="ECO:0000313" key="12">
    <source>
        <dbReference type="Proteomes" id="UP000515160"/>
    </source>
</evidence>
<keyword evidence="3" id="KW-0963">Cytoplasm</keyword>